<evidence type="ECO:0000313" key="2">
    <source>
        <dbReference type="Proteomes" id="UP000009282"/>
    </source>
</evidence>
<organism evidence="1 2">
    <name type="scientific">Glaciecola nitratireducens (strain JCM 12485 / KCTC 12276 / FR1064)</name>
    <dbReference type="NCBI Taxonomy" id="1085623"/>
    <lineage>
        <taxon>Bacteria</taxon>
        <taxon>Pseudomonadati</taxon>
        <taxon>Pseudomonadota</taxon>
        <taxon>Gammaproteobacteria</taxon>
        <taxon>Alteromonadales</taxon>
        <taxon>Alteromonadaceae</taxon>
        <taxon>Brumicola</taxon>
    </lineage>
</organism>
<name>G4QKZ8_GLANF</name>
<dbReference type="eggNOG" id="ENOG5032THS">
    <property type="taxonomic scope" value="Bacteria"/>
</dbReference>
<reference evidence="1 2" key="1">
    <citation type="journal article" date="2011" name="J. Bacteriol.">
        <title>Complete genome sequence of seawater bacterium Glaciecola nitratireducens FR1064T.</title>
        <authorList>
            <person name="Bian F."/>
            <person name="Qin Q.L."/>
            <person name="Xie B.B."/>
            <person name="Shu Y.L."/>
            <person name="Zhang X.Y."/>
            <person name="Yu Y."/>
            <person name="Chen B."/>
            <person name="Chen X.L."/>
            <person name="Zhou B.C."/>
            <person name="Zhang Y.Z."/>
        </authorList>
    </citation>
    <scope>NUCLEOTIDE SEQUENCE [LARGE SCALE GENOMIC DNA]</scope>
    <source>
        <strain evidence="2">JCM 12485 / KCTC 12276 / FR1064</strain>
    </source>
</reference>
<protein>
    <submittedName>
        <fullName evidence="1">Putative integron gene cassette protein</fullName>
    </submittedName>
</protein>
<dbReference type="EMBL" id="CP003060">
    <property type="protein sequence ID" value="AEP29388.1"/>
    <property type="molecule type" value="Genomic_DNA"/>
</dbReference>
<evidence type="ECO:0000313" key="1">
    <source>
        <dbReference type="EMBL" id="AEP29388.1"/>
    </source>
</evidence>
<proteinExistence type="predicted"/>
<keyword evidence="2" id="KW-1185">Reference proteome</keyword>
<sequence>MHSCNKKEDRIMNDNDIDRLKKLAEVYLPDERQHYFSTTLEREHERLSEIQLNTTTPRTALQLFETAKNLSLYSWFVYRFHQVAELTAFSALEVALKEKYENETLGEQSEKKQPKLTLYFLMQHAKDNEWIKNEGFPSLYSRAWSLAEDKKNSKHAQLHDFDKEPEMICEAPSKQEVDEALKELDLVSAVAENTNKIRNDLAHGSNILHSNSLSTLVLVAEVINQLYE</sequence>
<dbReference type="KEGG" id="gni:GNIT_1264"/>
<accession>G4QKZ8</accession>
<gene>
    <name evidence="1" type="ordered locus">GNIT_1264</name>
</gene>
<dbReference type="HOGENOM" id="CLU_1183230_0_0_6"/>
<dbReference type="Proteomes" id="UP000009282">
    <property type="component" value="Chromosome"/>
</dbReference>
<dbReference type="AlphaFoldDB" id="G4QKZ8"/>